<sequence>MRMFGPTALCATVIFLSAVEIAISQDQLTHTDQMVVAMLKEKPKSGVLILEATLLMQGKQLRCNGFNVYLKSTEGKTIITNSGRISVAPEGDYTVLRAVCGPWVGMSGEAYEGPFAKIRLGAGEVVNAGKLVVDYKLENGWTGKKSYRISAQGLSPAQIAQLKEKAPRTFSKAIKRTVTALKVATN</sequence>
<dbReference type="EMBL" id="LBIA02000001">
    <property type="protein sequence ID" value="TKT70816.1"/>
    <property type="molecule type" value="Genomic_DNA"/>
</dbReference>
<protein>
    <submittedName>
        <fullName evidence="1">Uncharacterized protein</fullName>
    </submittedName>
</protein>
<keyword evidence="2" id="KW-1185">Reference proteome</keyword>
<comment type="caution">
    <text evidence="1">The sequence shown here is derived from an EMBL/GenBank/DDBJ whole genome shotgun (WGS) entry which is preliminary data.</text>
</comment>
<evidence type="ECO:0000313" key="2">
    <source>
        <dbReference type="Proteomes" id="UP000034832"/>
    </source>
</evidence>
<gene>
    <name evidence="1" type="ORF">YH63_004975</name>
</gene>
<organism evidence="1 2">
    <name type="scientific">Afipia massiliensis</name>
    <dbReference type="NCBI Taxonomy" id="211460"/>
    <lineage>
        <taxon>Bacteria</taxon>
        <taxon>Pseudomonadati</taxon>
        <taxon>Pseudomonadota</taxon>
        <taxon>Alphaproteobacteria</taxon>
        <taxon>Hyphomicrobiales</taxon>
        <taxon>Nitrobacteraceae</taxon>
        <taxon>Afipia</taxon>
    </lineage>
</organism>
<evidence type="ECO:0000313" key="1">
    <source>
        <dbReference type="EMBL" id="TKT70816.1"/>
    </source>
</evidence>
<dbReference type="AlphaFoldDB" id="A0A4U6BKP9"/>
<dbReference type="Proteomes" id="UP000034832">
    <property type="component" value="Unassembled WGS sequence"/>
</dbReference>
<reference evidence="1" key="1">
    <citation type="submission" date="2019-04" db="EMBL/GenBank/DDBJ databases">
        <title>Whole genome sequencing of cave bacteria.</title>
        <authorList>
            <person name="Gan H.M."/>
            <person name="Barton H."/>
            <person name="Savka M.A."/>
        </authorList>
    </citation>
    <scope>NUCLEOTIDE SEQUENCE [LARGE SCALE GENOMIC DNA]</scope>
    <source>
        <strain evidence="1">LC387</strain>
    </source>
</reference>
<name>A0A4U6BKP9_9BRAD</name>
<dbReference type="RefSeq" id="WP_046828557.1">
    <property type="nucleotide sequence ID" value="NZ_LBIA02000001.1"/>
</dbReference>
<accession>A0A4U6BKP9</accession>
<proteinExistence type="predicted"/>